<accession>A0A1C6RUT2</accession>
<organism evidence="9 10">
    <name type="scientific">Micromonospora rhizosphaerae</name>
    <dbReference type="NCBI Taxonomy" id="568872"/>
    <lineage>
        <taxon>Bacteria</taxon>
        <taxon>Bacillati</taxon>
        <taxon>Actinomycetota</taxon>
        <taxon>Actinomycetes</taxon>
        <taxon>Micromonosporales</taxon>
        <taxon>Micromonosporaceae</taxon>
        <taxon>Micromonospora</taxon>
    </lineage>
</organism>
<keyword evidence="2" id="KW-1003">Cell membrane</keyword>
<dbReference type="EMBL" id="FMHV01000002">
    <property type="protein sequence ID" value="SCL20966.1"/>
    <property type="molecule type" value="Genomic_DNA"/>
</dbReference>
<evidence type="ECO:0000256" key="2">
    <source>
        <dbReference type="ARBA" id="ARBA00022475"/>
    </source>
</evidence>
<dbReference type="InterPro" id="IPR027379">
    <property type="entry name" value="CLS_N"/>
</dbReference>
<reference evidence="10" key="1">
    <citation type="submission" date="2016-06" db="EMBL/GenBank/DDBJ databases">
        <authorList>
            <person name="Varghese N."/>
            <person name="Submissions Spin"/>
        </authorList>
    </citation>
    <scope>NUCLEOTIDE SEQUENCE [LARGE SCALE GENOMIC DNA]</scope>
    <source>
        <strain evidence="10">DSM 45431</strain>
    </source>
</reference>
<evidence type="ECO:0000313" key="10">
    <source>
        <dbReference type="Proteomes" id="UP000199413"/>
    </source>
</evidence>
<sequence length="143" mass="16707">MMSDMVRLYGLLFLVEIVLAICALISCLSAEEGEIRALPRIAWVLIILFFPLLGSIAWFAVGRETGPGRPRTAWPMGNGFSEVDRRRQVAPDDDPAFLQSIGDRPRQQDQELFRRWEEDLRRREEELRRREADPRREQDRPEV</sequence>
<feature type="domain" description="Cardiolipin synthase N-terminal" evidence="8">
    <location>
        <begin position="18"/>
        <end position="63"/>
    </location>
</feature>
<keyword evidence="3 7" id="KW-0812">Transmembrane</keyword>
<protein>
    <submittedName>
        <fullName evidence="9">Phospholipase_D-nuclease N-terminal</fullName>
    </submittedName>
</protein>
<dbReference type="PROSITE" id="PS51257">
    <property type="entry name" value="PROKAR_LIPOPROTEIN"/>
    <property type="match status" value="1"/>
</dbReference>
<evidence type="ECO:0000256" key="3">
    <source>
        <dbReference type="ARBA" id="ARBA00022692"/>
    </source>
</evidence>
<dbReference type="Pfam" id="PF13396">
    <property type="entry name" value="PLDc_N"/>
    <property type="match status" value="1"/>
</dbReference>
<evidence type="ECO:0000259" key="8">
    <source>
        <dbReference type="Pfam" id="PF13396"/>
    </source>
</evidence>
<feature type="region of interest" description="Disordered" evidence="6">
    <location>
        <begin position="124"/>
        <end position="143"/>
    </location>
</feature>
<evidence type="ECO:0000256" key="1">
    <source>
        <dbReference type="ARBA" id="ARBA00004651"/>
    </source>
</evidence>
<keyword evidence="5 7" id="KW-0472">Membrane</keyword>
<keyword evidence="4 7" id="KW-1133">Transmembrane helix</keyword>
<dbReference type="Proteomes" id="UP000199413">
    <property type="component" value="Unassembled WGS sequence"/>
</dbReference>
<evidence type="ECO:0000313" key="9">
    <source>
        <dbReference type="EMBL" id="SCL20966.1"/>
    </source>
</evidence>
<dbReference type="GO" id="GO:0005886">
    <property type="term" value="C:plasma membrane"/>
    <property type="evidence" value="ECO:0007669"/>
    <property type="project" value="UniProtKB-SubCell"/>
</dbReference>
<evidence type="ECO:0000256" key="7">
    <source>
        <dbReference type="SAM" id="Phobius"/>
    </source>
</evidence>
<comment type="subcellular location">
    <subcellularLocation>
        <location evidence="1">Cell membrane</location>
        <topology evidence="1">Multi-pass membrane protein</topology>
    </subcellularLocation>
</comment>
<evidence type="ECO:0000256" key="4">
    <source>
        <dbReference type="ARBA" id="ARBA00022989"/>
    </source>
</evidence>
<feature type="transmembrane region" description="Helical" evidence="7">
    <location>
        <begin position="40"/>
        <end position="61"/>
    </location>
</feature>
<keyword evidence="10" id="KW-1185">Reference proteome</keyword>
<gene>
    <name evidence="9" type="ORF">GA0070624_2178</name>
</gene>
<dbReference type="AlphaFoldDB" id="A0A1C6RUT2"/>
<dbReference type="STRING" id="568872.GA0070624_2178"/>
<name>A0A1C6RUT2_9ACTN</name>
<proteinExistence type="predicted"/>
<evidence type="ECO:0000256" key="6">
    <source>
        <dbReference type="SAM" id="MobiDB-lite"/>
    </source>
</evidence>
<evidence type="ECO:0000256" key="5">
    <source>
        <dbReference type="ARBA" id="ARBA00023136"/>
    </source>
</evidence>